<dbReference type="InterPro" id="IPR011006">
    <property type="entry name" value="CheY-like_superfamily"/>
</dbReference>
<gene>
    <name evidence="3" type="ORF">Cflav_PD5417</name>
</gene>
<evidence type="ECO:0000259" key="2">
    <source>
        <dbReference type="PROSITE" id="PS50110"/>
    </source>
</evidence>
<comment type="caution">
    <text evidence="3">The sequence shown here is derived from an EMBL/GenBank/DDBJ whole genome shotgun (WGS) entry which is preliminary data.</text>
</comment>
<reference evidence="3 4" key="1">
    <citation type="journal article" date="2011" name="J. Bacteriol.">
        <title>Genome sequence of 'Pedosphaera parvula' Ellin514, an aerobic Verrucomicrobial isolate from pasture soil.</title>
        <authorList>
            <person name="Kant R."/>
            <person name="van Passel M.W."/>
            <person name="Sangwan P."/>
            <person name="Palva A."/>
            <person name="Lucas S."/>
            <person name="Copeland A."/>
            <person name="Lapidus A."/>
            <person name="Glavina Del Rio T."/>
            <person name="Dalin E."/>
            <person name="Tice H."/>
            <person name="Bruce D."/>
            <person name="Goodwin L."/>
            <person name="Pitluck S."/>
            <person name="Chertkov O."/>
            <person name="Larimer F.W."/>
            <person name="Land M.L."/>
            <person name="Hauser L."/>
            <person name="Brettin T.S."/>
            <person name="Detter J.C."/>
            <person name="Han S."/>
            <person name="de Vos W.M."/>
            <person name="Janssen P.H."/>
            <person name="Smidt H."/>
        </authorList>
    </citation>
    <scope>NUCLEOTIDE SEQUENCE [LARGE SCALE GENOMIC DNA]</scope>
    <source>
        <strain evidence="3 4">Ellin514</strain>
    </source>
</reference>
<dbReference type="Proteomes" id="UP000003688">
    <property type="component" value="Unassembled WGS sequence"/>
</dbReference>
<protein>
    <submittedName>
        <fullName evidence="3">Response regulator receiver protein</fullName>
    </submittedName>
</protein>
<dbReference type="Gene3D" id="3.40.50.2300">
    <property type="match status" value="1"/>
</dbReference>
<evidence type="ECO:0000313" key="3">
    <source>
        <dbReference type="EMBL" id="EEF62782.1"/>
    </source>
</evidence>
<dbReference type="SMART" id="SM00448">
    <property type="entry name" value="REC"/>
    <property type="match status" value="1"/>
</dbReference>
<dbReference type="PROSITE" id="PS50110">
    <property type="entry name" value="RESPONSE_REGULATORY"/>
    <property type="match status" value="1"/>
</dbReference>
<sequence>MEATHRLRVMRLVLYADSKESDQVLVRRAFERYGFTQNLITVGDGDAVIAYLSGRGKYADRDLFPLPALIVLETRLGGRVARDLVQWIRFQKNLRKIPIVIFSSWEMSSDIQEAYNIGVNSYIVKASDPKAFESQVRRVIDFWLRFNVTEGKIPAGLEVPPPGLEKNQRN</sequence>
<dbReference type="GO" id="GO:0000160">
    <property type="term" value="P:phosphorelay signal transduction system"/>
    <property type="evidence" value="ECO:0007669"/>
    <property type="project" value="InterPro"/>
</dbReference>
<dbReference type="EMBL" id="ABOX02000003">
    <property type="protein sequence ID" value="EEF62782.1"/>
    <property type="molecule type" value="Genomic_DNA"/>
</dbReference>
<dbReference type="AlphaFoldDB" id="B9XB97"/>
<evidence type="ECO:0000256" key="1">
    <source>
        <dbReference type="PROSITE-ProRule" id="PRU00169"/>
    </source>
</evidence>
<comment type="caution">
    <text evidence="1">Lacks conserved residue(s) required for the propagation of feature annotation.</text>
</comment>
<name>B9XB97_PEDPL</name>
<dbReference type="SUPFAM" id="SSF52172">
    <property type="entry name" value="CheY-like"/>
    <property type="match status" value="1"/>
</dbReference>
<accession>B9XB97</accession>
<evidence type="ECO:0000313" key="4">
    <source>
        <dbReference type="Proteomes" id="UP000003688"/>
    </source>
</evidence>
<keyword evidence="4" id="KW-1185">Reference proteome</keyword>
<dbReference type="InterPro" id="IPR001789">
    <property type="entry name" value="Sig_transdc_resp-reg_receiver"/>
</dbReference>
<proteinExistence type="predicted"/>
<feature type="domain" description="Response regulatory" evidence="2">
    <location>
        <begin position="12"/>
        <end position="140"/>
    </location>
</feature>
<dbReference type="PANTHER" id="PTHR44520:SF1">
    <property type="entry name" value="TWO-COMPONENT SYSTEM REGULATORY PROTEIN"/>
    <property type="match status" value="1"/>
</dbReference>
<dbReference type="PANTHER" id="PTHR44520">
    <property type="entry name" value="RESPONSE REGULATOR RCP1-RELATED"/>
    <property type="match status" value="1"/>
</dbReference>
<dbReference type="STRING" id="320771.Cflav_PD5417"/>
<dbReference type="InterPro" id="IPR052893">
    <property type="entry name" value="TCS_response_regulator"/>
</dbReference>
<organism evidence="3 4">
    <name type="scientific">Pedosphaera parvula (strain Ellin514)</name>
    <dbReference type="NCBI Taxonomy" id="320771"/>
    <lineage>
        <taxon>Bacteria</taxon>
        <taxon>Pseudomonadati</taxon>
        <taxon>Verrucomicrobiota</taxon>
        <taxon>Pedosphaerae</taxon>
        <taxon>Pedosphaerales</taxon>
        <taxon>Pedosphaeraceae</taxon>
        <taxon>Pedosphaera</taxon>
    </lineage>
</organism>